<evidence type="ECO:0000313" key="3">
    <source>
        <dbReference type="Proteomes" id="UP000321617"/>
    </source>
</evidence>
<comment type="caution">
    <text evidence="2">The sequence shown here is derived from an EMBL/GenBank/DDBJ whole genome shotgun (WGS) entry which is preliminary data.</text>
</comment>
<dbReference type="InterPro" id="IPR025363">
    <property type="entry name" value="DUF4267"/>
</dbReference>
<dbReference type="AlphaFoldDB" id="A0A562V265"/>
<keyword evidence="1" id="KW-0472">Membrane</keyword>
<dbReference type="RefSeq" id="WP_147138771.1">
    <property type="nucleotide sequence ID" value="NZ_BAABIJ010000002.1"/>
</dbReference>
<dbReference type="EMBL" id="VLLL01000006">
    <property type="protein sequence ID" value="TWJ12000.1"/>
    <property type="molecule type" value="Genomic_DNA"/>
</dbReference>
<dbReference type="Proteomes" id="UP000321617">
    <property type="component" value="Unassembled WGS sequence"/>
</dbReference>
<dbReference type="Pfam" id="PF14087">
    <property type="entry name" value="DUF4267"/>
    <property type="match status" value="1"/>
</dbReference>
<reference evidence="2 3" key="1">
    <citation type="journal article" date="2013" name="Stand. Genomic Sci.">
        <title>Genomic Encyclopedia of Type Strains, Phase I: The one thousand microbial genomes (KMG-I) project.</title>
        <authorList>
            <person name="Kyrpides N.C."/>
            <person name="Woyke T."/>
            <person name="Eisen J.A."/>
            <person name="Garrity G."/>
            <person name="Lilburn T.G."/>
            <person name="Beck B.J."/>
            <person name="Whitman W.B."/>
            <person name="Hugenholtz P."/>
            <person name="Klenk H.P."/>
        </authorList>
    </citation>
    <scope>NUCLEOTIDE SEQUENCE [LARGE SCALE GENOMIC DNA]</scope>
    <source>
        <strain evidence="2 3">DSM 45044</strain>
    </source>
</reference>
<name>A0A562V265_9ACTN</name>
<proteinExistence type="predicted"/>
<keyword evidence="3" id="KW-1185">Reference proteome</keyword>
<evidence type="ECO:0000256" key="1">
    <source>
        <dbReference type="SAM" id="Phobius"/>
    </source>
</evidence>
<sequence>MLIHIANALTGLLGVGLILMGTSAIWAPRNAAGFGIPDTPTEDHRFRSWLAVKSVRDIVYGVSLLILLAGATPQLLGWYICAVAATPVADAVIVARSGGPKTAVYGVHGATAVVMLAIGLLLLLA</sequence>
<dbReference type="OrthoDB" id="119790at2"/>
<organism evidence="2 3">
    <name type="scientific">Stackebrandtia albiflava</name>
    <dbReference type="NCBI Taxonomy" id="406432"/>
    <lineage>
        <taxon>Bacteria</taxon>
        <taxon>Bacillati</taxon>
        <taxon>Actinomycetota</taxon>
        <taxon>Actinomycetes</taxon>
        <taxon>Glycomycetales</taxon>
        <taxon>Glycomycetaceae</taxon>
        <taxon>Stackebrandtia</taxon>
    </lineage>
</organism>
<accession>A0A562V265</accession>
<protein>
    <submittedName>
        <fullName evidence="2">Uncharacterized protein DUF4267</fullName>
    </submittedName>
</protein>
<gene>
    <name evidence="2" type="ORF">LX16_2745</name>
</gene>
<keyword evidence="1" id="KW-1133">Transmembrane helix</keyword>
<evidence type="ECO:0000313" key="2">
    <source>
        <dbReference type="EMBL" id="TWJ12000.1"/>
    </source>
</evidence>
<feature type="transmembrane region" description="Helical" evidence="1">
    <location>
        <begin position="103"/>
        <end position="124"/>
    </location>
</feature>
<keyword evidence="1" id="KW-0812">Transmembrane</keyword>